<sequence>MASHRARRWSLGGLVLLLSAALTAAFLITTTGPATSRADAASAAAQTWADEFDGAAGSAPDSSKWTLEKGGSGNGNNELQYYTDSTENASLDGNGNLVITARKNSDSGLQCWYGPCQYTSARLNTAKTFTQAYGRYEARIKIPRGQGIWPAFWMLGDDLGSAGWPNSGEIDIMENVGKEPGAVHGTIHGPGYSGGGGIGASYSLPDGKAFADDFHTFAVDWSPNSMVWSVDGQTYQTRTPADLNGSKWVFDHPFFIILNLAVGGDWPGSPDGSTTLPQTMTVDYVRVSTSPDGSSGGSSGSSSGGSGGGEDGGTGGGTTGPSGPIKGIGGMCVDVAGAADADGTPVQLHDCNGVAAQKWTVAGDGTVRALGKCLDVQGGSTADGAPVQLYTCNGTAAQRWVHTQAGDLTNTGADKCLDATGGSSADGTRLRIWTCTGQAHQKWTVA</sequence>
<dbReference type="Pfam" id="PF00722">
    <property type="entry name" value="Glyco_hydro_16"/>
    <property type="match status" value="1"/>
</dbReference>
<evidence type="ECO:0000256" key="2">
    <source>
        <dbReference type="SAM" id="MobiDB-lite"/>
    </source>
</evidence>
<feature type="signal peptide" evidence="3">
    <location>
        <begin position="1"/>
        <end position="24"/>
    </location>
</feature>
<dbReference type="InterPro" id="IPR013320">
    <property type="entry name" value="ConA-like_dom_sf"/>
</dbReference>
<dbReference type="InterPro" id="IPR050546">
    <property type="entry name" value="Glycosyl_Hydrlase_16"/>
</dbReference>
<dbReference type="InterPro" id="IPR000757">
    <property type="entry name" value="Beta-glucanase-like"/>
</dbReference>
<protein>
    <submittedName>
        <fullName evidence="5">Family 16 glycosylhydrolase</fullName>
    </submittedName>
</protein>
<dbReference type="Gene3D" id="2.60.120.200">
    <property type="match status" value="1"/>
</dbReference>
<evidence type="ECO:0000259" key="4">
    <source>
        <dbReference type="PROSITE" id="PS51762"/>
    </source>
</evidence>
<evidence type="ECO:0000256" key="3">
    <source>
        <dbReference type="SAM" id="SignalP"/>
    </source>
</evidence>
<dbReference type="SMART" id="SM00458">
    <property type="entry name" value="RICIN"/>
    <property type="match status" value="1"/>
</dbReference>
<reference evidence="5" key="1">
    <citation type="submission" date="2022-10" db="EMBL/GenBank/DDBJ databases">
        <title>The complete genomes of actinobacterial strains from the NBC collection.</title>
        <authorList>
            <person name="Joergensen T.S."/>
            <person name="Alvarez Arevalo M."/>
            <person name="Sterndorff E.B."/>
            <person name="Faurdal D."/>
            <person name="Vuksanovic O."/>
            <person name="Mourched A.-S."/>
            <person name="Charusanti P."/>
            <person name="Shaw S."/>
            <person name="Blin K."/>
            <person name="Weber T."/>
        </authorList>
    </citation>
    <scope>NUCLEOTIDE SEQUENCE</scope>
    <source>
        <strain evidence="5">NBC_00148</strain>
    </source>
</reference>
<feature type="chain" id="PRO_5043917013" evidence="3">
    <location>
        <begin position="25"/>
        <end position="446"/>
    </location>
</feature>
<organism evidence="5">
    <name type="scientific">Streptomyces sp. NBC_00148</name>
    <dbReference type="NCBI Taxonomy" id="2903626"/>
    <lineage>
        <taxon>Bacteria</taxon>
        <taxon>Bacillati</taxon>
        <taxon>Actinomycetota</taxon>
        <taxon>Actinomycetes</taxon>
        <taxon>Kitasatosporales</taxon>
        <taxon>Streptomycetaceae</taxon>
        <taxon>Streptomyces</taxon>
    </lineage>
</organism>
<dbReference type="PANTHER" id="PTHR10963:SF55">
    <property type="entry name" value="GLYCOSIDE HYDROLASE FAMILY 16 PROTEIN"/>
    <property type="match status" value="1"/>
</dbReference>
<feature type="compositionally biased region" description="Gly residues" evidence="2">
    <location>
        <begin position="294"/>
        <end position="322"/>
    </location>
</feature>
<evidence type="ECO:0000256" key="1">
    <source>
        <dbReference type="ARBA" id="ARBA00006865"/>
    </source>
</evidence>
<dbReference type="CDD" id="cd23451">
    <property type="entry name" value="beta-trefoil_Ricin_laminarinase"/>
    <property type="match status" value="1"/>
</dbReference>
<comment type="similarity">
    <text evidence="1">Belongs to the glycosyl hydrolase 16 family.</text>
</comment>
<keyword evidence="3" id="KW-0732">Signal</keyword>
<dbReference type="EMBL" id="CP108169">
    <property type="protein sequence ID" value="WTQ74462.1"/>
    <property type="molecule type" value="Genomic_DNA"/>
</dbReference>
<dbReference type="CDD" id="cd08023">
    <property type="entry name" value="GH16_laminarinase_like"/>
    <property type="match status" value="1"/>
</dbReference>
<gene>
    <name evidence="5" type="ORF">OG222_15740</name>
</gene>
<feature type="region of interest" description="Disordered" evidence="2">
    <location>
        <begin position="54"/>
        <end position="78"/>
    </location>
</feature>
<dbReference type="InterPro" id="IPR000772">
    <property type="entry name" value="Ricin_B_lectin"/>
</dbReference>
<dbReference type="GO" id="GO:0005975">
    <property type="term" value="P:carbohydrate metabolic process"/>
    <property type="evidence" value="ECO:0007669"/>
    <property type="project" value="InterPro"/>
</dbReference>
<dbReference type="PROSITE" id="PS50231">
    <property type="entry name" value="RICIN_B_LECTIN"/>
    <property type="match status" value="1"/>
</dbReference>
<dbReference type="GO" id="GO:0004553">
    <property type="term" value="F:hydrolase activity, hydrolyzing O-glycosyl compounds"/>
    <property type="evidence" value="ECO:0007669"/>
    <property type="project" value="InterPro"/>
</dbReference>
<feature type="domain" description="GH16" evidence="4">
    <location>
        <begin position="41"/>
        <end position="293"/>
    </location>
</feature>
<dbReference type="PANTHER" id="PTHR10963">
    <property type="entry name" value="GLYCOSYL HYDROLASE-RELATED"/>
    <property type="match status" value="1"/>
</dbReference>
<dbReference type="SUPFAM" id="SSF49899">
    <property type="entry name" value="Concanavalin A-like lectins/glucanases"/>
    <property type="match status" value="1"/>
</dbReference>
<dbReference type="InterPro" id="IPR035992">
    <property type="entry name" value="Ricin_B-like_lectins"/>
</dbReference>
<dbReference type="PROSITE" id="PS51762">
    <property type="entry name" value="GH16_2"/>
    <property type="match status" value="1"/>
</dbReference>
<evidence type="ECO:0000313" key="5">
    <source>
        <dbReference type="EMBL" id="WTQ74462.1"/>
    </source>
</evidence>
<dbReference type="Pfam" id="PF00652">
    <property type="entry name" value="Ricin_B_lectin"/>
    <property type="match status" value="1"/>
</dbReference>
<proteinExistence type="inferred from homology"/>
<name>A0AAU1LT30_9ACTN</name>
<dbReference type="Gene3D" id="2.80.10.50">
    <property type="match status" value="1"/>
</dbReference>
<dbReference type="SUPFAM" id="SSF50370">
    <property type="entry name" value="Ricin B-like lectins"/>
    <property type="match status" value="1"/>
</dbReference>
<feature type="region of interest" description="Disordered" evidence="2">
    <location>
        <begin position="286"/>
        <end position="322"/>
    </location>
</feature>
<dbReference type="AlphaFoldDB" id="A0AAU1LT30"/>
<accession>A0AAU1LT30</accession>